<protein>
    <submittedName>
        <fullName evidence="1">Uncharacterized protein</fullName>
    </submittedName>
</protein>
<evidence type="ECO:0000313" key="1">
    <source>
        <dbReference type="EMBL" id="SKA74826.1"/>
    </source>
</evidence>
<proteinExistence type="predicted"/>
<dbReference type="STRING" id="1121449.SAMN02745704_00779"/>
<reference evidence="1 2" key="1">
    <citation type="submission" date="2017-02" db="EMBL/GenBank/DDBJ databases">
        <authorList>
            <person name="Peterson S.W."/>
        </authorList>
    </citation>
    <scope>NUCLEOTIDE SEQUENCE [LARGE SCALE GENOMIC DNA]</scope>
    <source>
        <strain evidence="1 2">DSM 16080</strain>
    </source>
</reference>
<evidence type="ECO:0000313" key="2">
    <source>
        <dbReference type="Proteomes" id="UP000190027"/>
    </source>
</evidence>
<dbReference type="AlphaFoldDB" id="A0A1T4WC06"/>
<name>A0A1T4WC06_9BACT</name>
<dbReference type="OrthoDB" id="598068at2"/>
<accession>A0A1T4WC06</accession>
<sequence>MIFKYAGIETELEDHDCPHCGKPMEAWLAPPDSGWGVVLVCYNNECPHYKDSDKDIVNKRDDCTLGCRYALNPDNGYKPFNLVAMCF</sequence>
<dbReference type="Proteomes" id="UP000190027">
    <property type="component" value="Unassembled WGS sequence"/>
</dbReference>
<dbReference type="RefSeq" id="WP_078716335.1">
    <property type="nucleotide sequence ID" value="NZ_FUYC01000002.1"/>
</dbReference>
<dbReference type="EMBL" id="FUYC01000002">
    <property type="protein sequence ID" value="SKA74826.1"/>
    <property type="molecule type" value="Genomic_DNA"/>
</dbReference>
<keyword evidence="2" id="KW-1185">Reference proteome</keyword>
<organism evidence="1 2">
    <name type="scientific">Paucidesulfovibrio gracilis DSM 16080</name>
    <dbReference type="NCBI Taxonomy" id="1121449"/>
    <lineage>
        <taxon>Bacteria</taxon>
        <taxon>Pseudomonadati</taxon>
        <taxon>Thermodesulfobacteriota</taxon>
        <taxon>Desulfovibrionia</taxon>
        <taxon>Desulfovibrionales</taxon>
        <taxon>Desulfovibrionaceae</taxon>
        <taxon>Paucidesulfovibrio</taxon>
    </lineage>
</organism>
<gene>
    <name evidence="1" type="ORF">SAMN02745704_00779</name>
</gene>